<feature type="compositionally biased region" description="Basic residues" evidence="1">
    <location>
        <begin position="58"/>
        <end position="67"/>
    </location>
</feature>
<proteinExistence type="predicted"/>
<name>A0ABR4CBE0_9HELO</name>
<organism evidence="2 3">
    <name type="scientific">Oculimacula yallundae</name>
    <dbReference type="NCBI Taxonomy" id="86028"/>
    <lineage>
        <taxon>Eukaryota</taxon>
        <taxon>Fungi</taxon>
        <taxon>Dikarya</taxon>
        <taxon>Ascomycota</taxon>
        <taxon>Pezizomycotina</taxon>
        <taxon>Leotiomycetes</taxon>
        <taxon>Helotiales</taxon>
        <taxon>Ploettnerulaceae</taxon>
        <taxon>Oculimacula</taxon>
    </lineage>
</organism>
<accession>A0ABR4CBE0</accession>
<feature type="compositionally biased region" description="Polar residues" evidence="1">
    <location>
        <begin position="35"/>
        <end position="47"/>
    </location>
</feature>
<evidence type="ECO:0000313" key="2">
    <source>
        <dbReference type="EMBL" id="KAL2066458.1"/>
    </source>
</evidence>
<sequence>MSSQTKPSRSSHRSSTSTVPMSIFNTQVIGEVGKTKSTASDKSTPTGSAHEGLYKSSGHSRKSHHRAVSVSVNPATGDIQVQKMRRSMSTHQTSKYLYTDYYARPVGPELVCIKQPSCTGLPPTWTSIHDRFIAYLATHAPLDRNGRVQRREESRERWRGEDIARLVMERFRELDGLIKVCMVENRLALLDEAGDNDYFKMPYGAYKYEKWGRGV</sequence>
<dbReference type="EMBL" id="JAZHXI010000011">
    <property type="protein sequence ID" value="KAL2066458.1"/>
    <property type="molecule type" value="Genomic_DNA"/>
</dbReference>
<gene>
    <name evidence="2" type="ORF">VTL71DRAFT_2529</name>
</gene>
<evidence type="ECO:0000256" key="1">
    <source>
        <dbReference type="SAM" id="MobiDB-lite"/>
    </source>
</evidence>
<dbReference type="Proteomes" id="UP001595075">
    <property type="component" value="Unassembled WGS sequence"/>
</dbReference>
<reference evidence="2 3" key="1">
    <citation type="journal article" date="2024" name="Commun. Biol.">
        <title>Comparative genomic analysis of thermophilic fungi reveals convergent evolutionary adaptations and gene losses.</title>
        <authorList>
            <person name="Steindorff A.S."/>
            <person name="Aguilar-Pontes M.V."/>
            <person name="Robinson A.J."/>
            <person name="Andreopoulos B."/>
            <person name="LaButti K."/>
            <person name="Kuo A."/>
            <person name="Mondo S."/>
            <person name="Riley R."/>
            <person name="Otillar R."/>
            <person name="Haridas S."/>
            <person name="Lipzen A."/>
            <person name="Grimwood J."/>
            <person name="Schmutz J."/>
            <person name="Clum A."/>
            <person name="Reid I.D."/>
            <person name="Moisan M.C."/>
            <person name="Butler G."/>
            <person name="Nguyen T.T.M."/>
            <person name="Dewar K."/>
            <person name="Conant G."/>
            <person name="Drula E."/>
            <person name="Henrissat B."/>
            <person name="Hansel C."/>
            <person name="Singer S."/>
            <person name="Hutchinson M.I."/>
            <person name="de Vries R.P."/>
            <person name="Natvig D.O."/>
            <person name="Powell A.J."/>
            <person name="Tsang A."/>
            <person name="Grigoriev I.V."/>
        </authorList>
    </citation>
    <scope>NUCLEOTIDE SEQUENCE [LARGE SCALE GENOMIC DNA]</scope>
    <source>
        <strain evidence="2 3">CBS 494.80</strain>
    </source>
</reference>
<feature type="region of interest" description="Disordered" evidence="1">
    <location>
        <begin position="1"/>
        <end position="76"/>
    </location>
</feature>
<keyword evidence="3" id="KW-1185">Reference proteome</keyword>
<evidence type="ECO:0000313" key="3">
    <source>
        <dbReference type="Proteomes" id="UP001595075"/>
    </source>
</evidence>
<feature type="compositionally biased region" description="Low complexity" evidence="1">
    <location>
        <begin position="1"/>
        <end position="22"/>
    </location>
</feature>
<protein>
    <submittedName>
        <fullName evidence="2">Uncharacterized protein</fullName>
    </submittedName>
</protein>
<comment type="caution">
    <text evidence="2">The sequence shown here is derived from an EMBL/GenBank/DDBJ whole genome shotgun (WGS) entry which is preliminary data.</text>
</comment>